<comment type="similarity">
    <text evidence="5">Belongs to the USP family.</text>
</comment>
<reference evidence="9" key="1">
    <citation type="journal article" date="2015" name="PLoS Genet.">
        <title>Genome Sequence and Transcriptome Analyses of Chrysochromulina tobin: Metabolic Tools for Enhanced Algal Fitness in the Prominent Order Prymnesiales (Haptophyceae).</title>
        <authorList>
            <person name="Hovde B.T."/>
            <person name="Deodato C.R."/>
            <person name="Hunsperger H.M."/>
            <person name="Ryken S.A."/>
            <person name="Yost W."/>
            <person name="Jha R.K."/>
            <person name="Patterson J."/>
            <person name="Monnat R.J. Jr."/>
            <person name="Barlow S.B."/>
            <person name="Starkenburg S.R."/>
            <person name="Cattolico R.A."/>
        </authorList>
    </citation>
    <scope>NUCLEOTIDE SEQUENCE</scope>
    <source>
        <strain evidence="9">CCMP291</strain>
    </source>
</reference>
<dbReference type="Gene3D" id="2.160.10.30">
    <property type="match status" value="1"/>
</dbReference>
<proteinExistence type="inferred from homology"/>
<dbReference type="GO" id="GO:0051748">
    <property type="term" value="F:UTP-monosaccharide-1-phosphate uridylyltransferase activity"/>
    <property type="evidence" value="ECO:0007669"/>
    <property type="project" value="UniProtKB-EC"/>
</dbReference>
<accession>A0A0M0J6S9</accession>
<dbReference type="SUPFAM" id="SSF53448">
    <property type="entry name" value="Nucleotide-diphospho-sugar transferases"/>
    <property type="match status" value="1"/>
</dbReference>
<evidence type="ECO:0000313" key="9">
    <source>
        <dbReference type="Proteomes" id="UP000037460"/>
    </source>
</evidence>
<comment type="cofactor">
    <cofactor evidence="2">
        <name>Mg(2+)</name>
        <dbReference type="ChEBI" id="CHEBI:18420"/>
    </cofactor>
</comment>
<organism evidence="8 9">
    <name type="scientific">Chrysochromulina tobinii</name>
    <dbReference type="NCBI Taxonomy" id="1460289"/>
    <lineage>
        <taxon>Eukaryota</taxon>
        <taxon>Haptista</taxon>
        <taxon>Haptophyta</taxon>
        <taxon>Prymnesiophyceae</taxon>
        <taxon>Prymnesiales</taxon>
        <taxon>Chrysochromulinaceae</taxon>
        <taxon>Chrysochromulina</taxon>
    </lineage>
</organism>
<comment type="cofactor">
    <cofactor evidence="1">
        <name>Mn(2+)</name>
        <dbReference type="ChEBI" id="CHEBI:29035"/>
    </cofactor>
</comment>
<comment type="caution">
    <text evidence="8">The sequence shown here is derived from an EMBL/GenBank/DDBJ whole genome shotgun (WGS) entry which is preliminary data.</text>
</comment>
<dbReference type="GO" id="GO:0003977">
    <property type="term" value="F:UDP-N-acetylglucosamine diphosphorylase activity"/>
    <property type="evidence" value="ECO:0007669"/>
    <property type="project" value="TreeGrafter"/>
</dbReference>
<dbReference type="PANTHER" id="PTHR11952:SF9">
    <property type="entry name" value="UDP-SUGAR PYROPHOSPHORYLASE"/>
    <property type="match status" value="1"/>
</dbReference>
<evidence type="ECO:0000256" key="7">
    <source>
        <dbReference type="ARBA" id="ARBA00048259"/>
    </source>
</evidence>
<evidence type="ECO:0000256" key="3">
    <source>
        <dbReference type="ARBA" id="ARBA00022679"/>
    </source>
</evidence>
<comment type="catalytic activity">
    <reaction evidence="7">
        <text>a monosaccharide 1-phosphate + UTP + H(+) = a UDP-monosaccharide + diphosphate</text>
        <dbReference type="Rhea" id="RHEA:13205"/>
        <dbReference type="ChEBI" id="CHEBI:15378"/>
        <dbReference type="ChEBI" id="CHEBI:33019"/>
        <dbReference type="ChEBI" id="CHEBI:46398"/>
        <dbReference type="ChEBI" id="CHEBI:140358"/>
        <dbReference type="ChEBI" id="CHEBI:140359"/>
        <dbReference type="EC" id="2.7.7.64"/>
    </reaction>
</comment>
<dbReference type="Gene3D" id="3.90.550.10">
    <property type="entry name" value="Spore Coat Polysaccharide Biosynthesis Protein SpsA, Chain A"/>
    <property type="match status" value="1"/>
</dbReference>
<evidence type="ECO:0000256" key="5">
    <source>
        <dbReference type="ARBA" id="ARBA00038047"/>
    </source>
</evidence>
<evidence type="ECO:0000256" key="6">
    <source>
        <dbReference type="ARBA" id="ARBA00039080"/>
    </source>
</evidence>
<dbReference type="GO" id="GO:0006048">
    <property type="term" value="P:UDP-N-acetylglucosamine biosynthetic process"/>
    <property type="evidence" value="ECO:0007669"/>
    <property type="project" value="TreeGrafter"/>
</dbReference>
<dbReference type="PANTHER" id="PTHR11952">
    <property type="entry name" value="UDP- GLUCOSE PYROPHOSPHORYLASE"/>
    <property type="match status" value="1"/>
</dbReference>
<dbReference type="Proteomes" id="UP000037460">
    <property type="component" value="Unassembled WGS sequence"/>
</dbReference>
<evidence type="ECO:0000313" key="8">
    <source>
        <dbReference type="EMBL" id="KOO22027.1"/>
    </source>
</evidence>
<evidence type="ECO:0000256" key="2">
    <source>
        <dbReference type="ARBA" id="ARBA00001946"/>
    </source>
</evidence>
<keyword evidence="9" id="KW-1185">Reference proteome</keyword>
<dbReference type="EMBL" id="JWZX01003316">
    <property type="protein sequence ID" value="KOO22027.1"/>
    <property type="molecule type" value="Genomic_DNA"/>
</dbReference>
<keyword evidence="3" id="KW-0808">Transferase</keyword>
<evidence type="ECO:0000256" key="1">
    <source>
        <dbReference type="ARBA" id="ARBA00001936"/>
    </source>
</evidence>
<gene>
    <name evidence="8" type="ORF">Ctob_003583</name>
</gene>
<sequence length="614" mass="65885">MSGGLEGNASVLSPEEAIFAASMVKAGQGHLFENWPAPGEKDAEKKALIQQIMQADAKYGGGIVQYIKNARKLLADSKAGVDAFAGFSPNIPMGETLTAHTDAWAAMEQVGLDSVAECSFMLVAGGLGERLGYSNIKVGLPTESFTGRCYLQYYIEQILAYQAYARETRRDDSITLPLAMMTSADTDARTKALLAAHSNFGMAEGQITLLMQGKVPSIEDNDGRIALDETGFQIQTKPHGHGDVHSLLHMSGTVKKWRKMGKKWLFIFQDTNAFALQSCLLGLGASVKNGFDMNSVCVPRIAGEAIGGICCLKSQNPDVKDLTINVEYNQIDSMLRATEQFKDGDVNDPVTGFSVWPGSINELVFKLESYDGALEESKGAVPEFVNPKYKDSTKTAFKSPTRLECMMQDFPRLYSNGALVGFTSLNRTYVRQYSPVKNNVKDAKAKQESGLEPACASAGEMDFYKWNCDILSCGGAGMAIGKPVHAEFLGIKVSIPPAVILSPSFAVGCKSKVSGGSLAPGSVLVLEGAGITLKNVHVDGCLIVKAKPGEEITLENLTVKNAGCKFVALTPEELAAAPEPVSIRGFRVDPIEMKTYTAAGKYTGEVTCDPSPVQ</sequence>
<dbReference type="EC" id="2.7.7.64" evidence="6"/>
<dbReference type="OrthoDB" id="532420at2759"/>
<name>A0A0M0J6S9_9EUKA</name>
<keyword evidence="4" id="KW-0548">Nucleotidyltransferase</keyword>
<dbReference type="AlphaFoldDB" id="A0A0M0J6S9"/>
<dbReference type="InterPro" id="IPR029044">
    <property type="entry name" value="Nucleotide-diphossugar_trans"/>
</dbReference>
<protein>
    <recommendedName>
        <fullName evidence="6">UTP-monosaccharide-1-phosphate uridylyltransferase</fullName>
        <ecNumber evidence="6">2.7.7.64</ecNumber>
    </recommendedName>
</protein>
<dbReference type="InterPro" id="IPR039741">
    <property type="entry name" value="UDP-sugar_pyrophosphorylase"/>
</dbReference>
<dbReference type="InterPro" id="IPR002618">
    <property type="entry name" value="UDPGP_fam"/>
</dbReference>
<dbReference type="Pfam" id="PF01704">
    <property type="entry name" value="UDPGP"/>
    <property type="match status" value="1"/>
</dbReference>
<evidence type="ECO:0000256" key="4">
    <source>
        <dbReference type="ARBA" id="ARBA00022695"/>
    </source>
</evidence>